<feature type="repeat" description="TPR" evidence="3">
    <location>
        <begin position="259"/>
        <end position="292"/>
    </location>
</feature>
<keyword evidence="5" id="KW-1185">Reference proteome</keyword>
<dbReference type="PANTHER" id="PTHR44943:SF8">
    <property type="entry name" value="TPR REPEAT-CONTAINING PROTEIN MJ0263"/>
    <property type="match status" value="1"/>
</dbReference>
<evidence type="ECO:0000256" key="3">
    <source>
        <dbReference type="PROSITE-ProRule" id="PRU00339"/>
    </source>
</evidence>
<evidence type="ECO:0000313" key="5">
    <source>
        <dbReference type="Proteomes" id="UP000184536"/>
    </source>
</evidence>
<protein>
    <submittedName>
        <fullName evidence="4">Tetratricopeptide repeat-containing protein</fullName>
    </submittedName>
</protein>
<dbReference type="Proteomes" id="UP000184536">
    <property type="component" value="Unassembled WGS sequence"/>
</dbReference>
<evidence type="ECO:0000256" key="1">
    <source>
        <dbReference type="ARBA" id="ARBA00022737"/>
    </source>
</evidence>
<dbReference type="AlphaFoldDB" id="A0A1M6MRA3"/>
<dbReference type="Gene3D" id="1.25.40.10">
    <property type="entry name" value="Tetratricopeptide repeat domain"/>
    <property type="match status" value="2"/>
</dbReference>
<dbReference type="InterPro" id="IPR011990">
    <property type="entry name" value="TPR-like_helical_dom_sf"/>
</dbReference>
<dbReference type="OrthoDB" id="358807at2"/>
<name>A0A1M6MRA3_9FIRM</name>
<accession>A0A1M6MRA3</accession>
<dbReference type="Pfam" id="PF07719">
    <property type="entry name" value="TPR_2"/>
    <property type="match status" value="1"/>
</dbReference>
<dbReference type="InterPro" id="IPR019734">
    <property type="entry name" value="TPR_rpt"/>
</dbReference>
<feature type="repeat" description="TPR" evidence="3">
    <location>
        <begin position="327"/>
        <end position="360"/>
    </location>
</feature>
<dbReference type="InterPro" id="IPR013105">
    <property type="entry name" value="TPR_2"/>
</dbReference>
<dbReference type="EMBL" id="FQZV01000047">
    <property type="protein sequence ID" value="SHJ85974.1"/>
    <property type="molecule type" value="Genomic_DNA"/>
</dbReference>
<dbReference type="RefSeq" id="WP_110942108.1">
    <property type="nucleotide sequence ID" value="NZ_FQZV01000047.1"/>
</dbReference>
<evidence type="ECO:0000256" key="2">
    <source>
        <dbReference type="ARBA" id="ARBA00022803"/>
    </source>
</evidence>
<dbReference type="InterPro" id="IPR051685">
    <property type="entry name" value="Ycf3/AcsC/BcsC/TPR_MFPF"/>
</dbReference>
<dbReference type="PROSITE" id="PS50005">
    <property type="entry name" value="TPR"/>
    <property type="match status" value="3"/>
</dbReference>
<reference evidence="5" key="1">
    <citation type="submission" date="2016-11" db="EMBL/GenBank/DDBJ databases">
        <authorList>
            <person name="Varghese N."/>
            <person name="Submissions S."/>
        </authorList>
    </citation>
    <scope>NUCLEOTIDE SEQUENCE [LARGE SCALE GENOMIC DNA]</scope>
    <source>
        <strain evidence="5">DSM 17957</strain>
    </source>
</reference>
<dbReference type="SMART" id="SM00028">
    <property type="entry name" value="TPR"/>
    <property type="match status" value="4"/>
</dbReference>
<sequence length="379" mass="44575">MLHQIEKYIKEQVERLVFIELKQDAPLVQERFSYLKGVPIPILVKELSKHIGETGENTEQIPIDEMIRGMIYIIGLDHQFKYNSIYRRFLYEYDEKIEDYISYEGLKLAEAGDLNDGLIYFKALVFLNDENINGFLNYGRCCQDLGAKFENAQMQKDYIRTAIAAFEIITEKYPEFALAYYFLGFHYINDKLFKKAQITWEDAISLGLDEEKEKEILLQLAKLKDHIQYEEGYTLILNNRPKEGLEKLLPLEESLKDRWNLLFFIALGYRQLGNFQEAIEYLERIIQLNPSQPDTYNELGICYASIGNFTKAEKYLKKALQLQGDDSEILCNLAMVYMELGRYELAEEYLKESYSINPEDEITKRCIAQLKRIYPEHSF</sequence>
<proteinExistence type="predicted"/>
<dbReference type="Pfam" id="PF13424">
    <property type="entry name" value="TPR_12"/>
    <property type="match status" value="1"/>
</dbReference>
<gene>
    <name evidence="4" type="ORF">SAMN02745975_03068</name>
</gene>
<evidence type="ECO:0000313" key="4">
    <source>
        <dbReference type="EMBL" id="SHJ85974.1"/>
    </source>
</evidence>
<dbReference type="PANTHER" id="PTHR44943">
    <property type="entry name" value="CELLULOSE SYNTHASE OPERON PROTEIN C"/>
    <property type="match status" value="1"/>
</dbReference>
<organism evidence="4 5">
    <name type="scientific">Geosporobacter subterraneus DSM 17957</name>
    <dbReference type="NCBI Taxonomy" id="1121919"/>
    <lineage>
        <taxon>Bacteria</taxon>
        <taxon>Bacillati</taxon>
        <taxon>Bacillota</taxon>
        <taxon>Clostridia</taxon>
        <taxon>Peptostreptococcales</taxon>
        <taxon>Thermotaleaceae</taxon>
        <taxon>Geosporobacter</taxon>
    </lineage>
</organism>
<dbReference type="STRING" id="1121919.SAMN02745975_03068"/>
<keyword evidence="2 3" id="KW-0802">TPR repeat</keyword>
<feature type="repeat" description="TPR" evidence="3">
    <location>
        <begin position="293"/>
        <end position="326"/>
    </location>
</feature>
<dbReference type="SUPFAM" id="SSF48452">
    <property type="entry name" value="TPR-like"/>
    <property type="match status" value="2"/>
</dbReference>
<keyword evidence="1" id="KW-0677">Repeat</keyword>
<dbReference type="PROSITE" id="PS50293">
    <property type="entry name" value="TPR_REGION"/>
    <property type="match status" value="1"/>
</dbReference>